<dbReference type="Gene3D" id="1.25.10.10">
    <property type="entry name" value="Leucine-rich Repeat Variant"/>
    <property type="match status" value="1"/>
</dbReference>
<dbReference type="InterPro" id="IPR021850">
    <property type="entry name" value="Symplekin/Pta1"/>
</dbReference>
<keyword evidence="2" id="KW-0507">mRNA processing</keyword>
<feature type="domain" description="Symplekin/Pta1 N-terminal" evidence="4">
    <location>
        <begin position="1"/>
        <end position="88"/>
    </location>
</feature>
<evidence type="ECO:0000259" key="4">
    <source>
        <dbReference type="Pfam" id="PF11935"/>
    </source>
</evidence>
<evidence type="ECO:0000313" key="5">
    <source>
        <dbReference type="EMBL" id="CAF5194792.1"/>
    </source>
</evidence>
<dbReference type="InterPro" id="IPR032460">
    <property type="entry name" value="Symplekin/Pta1_N"/>
</dbReference>
<feature type="non-terminal residue" evidence="5">
    <location>
        <position position="1"/>
    </location>
</feature>
<name>A0A8S3IAI9_9BILA</name>
<dbReference type="PANTHER" id="PTHR15245">
    <property type="entry name" value="SYMPLEKIN-RELATED"/>
    <property type="match status" value="1"/>
</dbReference>
<evidence type="ECO:0000256" key="3">
    <source>
        <dbReference type="ARBA" id="ARBA00023242"/>
    </source>
</evidence>
<proteinExistence type="predicted"/>
<dbReference type="EMBL" id="CAJOBI010328178">
    <property type="protein sequence ID" value="CAF5194792.1"/>
    <property type="molecule type" value="Genomic_DNA"/>
</dbReference>
<reference evidence="5" key="1">
    <citation type="submission" date="2021-02" db="EMBL/GenBank/DDBJ databases">
        <authorList>
            <person name="Nowell W R."/>
        </authorList>
    </citation>
    <scope>NUCLEOTIDE SEQUENCE</scope>
</reference>
<dbReference type="Proteomes" id="UP000676336">
    <property type="component" value="Unassembled WGS sequence"/>
</dbReference>
<accession>A0A8S3IAI9</accession>
<evidence type="ECO:0000256" key="1">
    <source>
        <dbReference type="ARBA" id="ARBA00004123"/>
    </source>
</evidence>
<dbReference type="Pfam" id="PF11935">
    <property type="entry name" value="SYMPK_PTA1_N"/>
    <property type="match status" value="1"/>
</dbReference>
<dbReference type="GO" id="GO:0005847">
    <property type="term" value="C:mRNA cleavage and polyadenylation specificity factor complex"/>
    <property type="evidence" value="ECO:0007669"/>
    <property type="project" value="TreeGrafter"/>
</dbReference>
<evidence type="ECO:0000313" key="6">
    <source>
        <dbReference type="Proteomes" id="UP000676336"/>
    </source>
</evidence>
<keyword evidence="3" id="KW-0539">Nucleus</keyword>
<dbReference type="AlphaFoldDB" id="A0A8S3IAI9"/>
<comment type="caution">
    <text evidence="5">The sequence shown here is derived from an EMBL/GenBank/DDBJ whole genome shotgun (WGS) entry which is preliminary data.</text>
</comment>
<comment type="subcellular location">
    <subcellularLocation>
        <location evidence="1">Nucleus</location>
    </subcellularLocation>
</comment>
<dbReference type="GO" id="GO:0006397">
    <property type="term" value="P:mRNA processing"/>
    <property type="evidence" value="ECO:0007669"/>
    <property type="project" value="UniProtKB-KW"/>
</dbReference>
<protein>
    <recommendedName>
        <fullName evidence="4">Symplekin/Pta1 N-terminal domain-containing protein</fullName>
    </recommendedName>
</protein>
<sequence>SNIARQRSDYISRILQTFEVLHVNLSSNFIDSQVSSVHKTIKSKLLNIHKYSASYNIQSQCSTLLVDFGATQAEILKYSPKVVQESKRKFISNDHSENIKKSKTMNVLNVC</sequence>
<dbReference type="PANTHER" id="PTHR15245:SF20">
    <property type="entry name" value="SYMPLEKIN"/>
    <property type="match status" value="1"/>
</dbReference>
<evidence type="ECO:0000256" key="2">
    <source>
        <dbReference type="ARBA" id="ARBA00022664"/>
    </source>
</evidence>
<organism evidence="5 6">
    <name type="scientific">Rotaria magnacalcarata</name>
    <dbReference type="NCBI Taxonomy" id="392030"/>
    <lineage>
        <taxon>Eukaryota</taxon>
        <taxon>Metazoa</taxon>
        <taxon>Spiralia</taxon>
        <taxon>Gnathifera</taxon>
        <taxon>Rotifera</taxon>
        <taxon>Eurotatoria</taxon>
        <taxon>Bdelloidea</taxon>
        <taxon>Philodinida</taxon>
        <taxon>Philodinidae</taxon>
        <taxon>Rotaria</taxon>
    </lineage>
</organism>
<gene>
    <name evidence="5" type="ORF">SMN809_LOCUS73581</name>
</gene>
<dbReference type="InterPro" id="IPR011989">
    <property type="entry name" value="ARM-like"/>
</dbReference>